<dbReference type="InterPro" id="IPR010699">
    <property type="entry name" value="DUF1275"/>
</dbReference>
<keyword evidence="2" id="KW-0812">Transmembrane</keyword>
<feature type="transmembrane region" description="Helical" evidence="2">
    <location>
        <begin position="119"/>
        <end position="137"/>
    </location>
</feature>
<dbReference type="AlphaFoldDB" id="A0A937EGZ3"/>
<feature type="transmembrane region" description="Helical" evidence="2">
    <location>
        <begin position="12"/>
        <end position="39"/>
    </location>
</feature>
<dbReference type="PANTHER" id="PTHR37314:SF4">
    <property type="entry name" value="UPF0700 TRANSMEMBRANE PROTEIN YOAK"/>
    <property type="match status" value="1"/>
</dbReference>
<dbReference type="EMBL" id="JAERRK010000004">
    <property type="protein sequence ID" value="MBL1082626.1"/>
    <property type="molecule type" value="Genomic_DNA"/>
</dbReference>
<evidence type="ECO:0000256" key="1">
    <source>
        <dbReference type="SAM" id="MobiDB-lite"/>
    </source>
</evidence>
<evidence type="ECO:0000313" key="3">
    <source>
        <dbReference type="EMBL" id="MBL1082626.1"/>
    </source>
</evidence>
<sequence>MSDEPTRTQVRIAVVLFALTVTAGAVDAITFLGLGHAFAALTTGNVLFLGFGVARTGTPVARPAEALAAFVLGVAAADVVVTRLHRRGRHWFARALAVETALIVLAGLVVIGTSGRRTPAEHVMAVAAVLLAAAMGWRNRVMYQVRIPDMPTTVIQMTLVKLLVDVLSRKPAPPRDTRRSPGPAPPGDTGTSPGPAPPDDARIPPGPAPPDDARIAPGPAGPGDAGMSLGPAPPGGPRSPRRPVPPDDAELSRVRRLATVLGVFVGGVIGALLLRLGAGYALLCVAGLVVCAAAFYSRSPRLRPPPADRSGQER</sequence>
<dbReference type="PANTHER" id="PTHR37314">
    <property type="entry name" value="SLR0142 PROTEIN"/>
    <property type="match status" value="1"/>
</dbReference>
<feature type="transmembrane region" description="Helical" evidence="2">
    <location>
        <begin position="257"/>
        <end position="274"/>
    </location>
</feature>
<accession>A0A937EGZ3</accession>
<reference evidence="3" key="1">
    <citation type="submission" date="2021-01" db="EMBL/GenBank/DDBJ databases">
        <title>WGS of actinomycetes isolated from Thailand.</title>
        <authorList>
            <person name="Thawai C."/>
        </authorList>
    </citation>
    <scope>NUCLEOTIDE SEQUENCE</scope>
    <source>
        <strain evidence="3">RCU-197</strain>
    </source>
</reference>
<feature type="region of interest" description="Disordered" evidence="1">
    <location>
        <begin position="170"/>
        <end position="250"/>
    </location>
</feature>
<feature type="compositionally biased region" description="Pro residues" evidence="1">
    <location>
        <begin position="194"/>
        <end position="210"/>
    </location>
</feature>
<keyword evidence="4" id="KW-1185">Reference proteome</keyword>
<feature type="transmembrane region" description="Helical" evidence="2">
    <location>
        <begin position="91"/>
        <end position="113"/>
    </location>
</feature>
<comment type="caution">
    <text evidence="3">The sequence shown here is derived from an EMBL/GenBank/DDBJ whole genome shotgun (WGS) entry which is preliminary data.</text>
</comment>
<dbReference type="Proteomes" id="UP000661858">
    <property type="component" value="Unassembled WGS sequence"/>
</dbReference>
<dbReference type="Pfam" id="PF06912">
    <property type="entry name" value="DUF1275"/>
    <property type="match status" value="1"/>
</dbReference>
<name>A0A937EGZ3_9ACTN</name>
<protein>
    <submittedName>
        <fullName evidence="3">DUF1275 domain-containing protein</fullName>
    </submittedName>
</protein>
<evidence type="ECO:0000256" key="2">
    <source>
        <dbReference type="SAM" id="Phobius"/>
    </source>
</evidence>
<proteinExistence type="predicted"/>
<feature type="transmembrane region" description="Helical" evidence="2">
    <location>
        <begin position="66"/>
        <end position="84"/>
    </location>
</feature>
<feature type="transmembrane region" description="Helical" evidence="2">
    <location>
        <begin position="280"/>
        <end position="297"/>
    </location>
</feature>
<gene>
    <name evidence="3" type="ORF">JK359_11645</name>
</gene>
<evidence type="ECO:0000313" key="4">
    <source>
        <dbReference type="Proteomes" id="UP000661858"/>
    </source>
</evidence>
<keyword evidence="2" id="KW-1133">Transmembrane helix</keyword>
<organism evidence="3 4">
    <name type="scientific">Streptomyces actinomycinicus</name>
    <dbReference type="NCBI Taxonomy" id="1695166"/>
    <lineage>
        <taxon>Bacteria</taxon>
        <taxon>Bacillati</taxon>
        <taxon>Actinomycetota</taxon>
        <taxon>Actinomycetes</taxon>
        <taxon>Kitasatosporales</taxon>
        <taxon>Streptomycetaceae</taxon>
        <taxon>Streptomyces</taxon>
    </lineage>
</organism>
<keyword evidence="2" id="KW-0472">Membrane</keyword>
<dbReference type="RefSeq" id="WP_201834608.1">
    <property type="nucleotide sequence ID" value="NZ_JAERRK010000004.1"/>
</dbReference>